<dbReference type="Gene3D" id="4.10.240.10">
    <property type="entry name" value="Zn(2)-C6 fungal-type DNA-binding domain"/>
    <property type="match status" value="1"/>
</dbReference>
<evidence type="ECO:0000259" key="4">
    <source>
        <dbReference type="PROSITE" id="PS50048"/>
    </source>
</evidence>
<dbReference type="SUPFAM" id="SSF57701">
    <property type="entry name" value="Zn2/Cys6 DNA-binding domain"/>
    <property type="match status" value="1"/>
</dbReference>
<sequence>MAAGCWTCKDRKVRCDLRQPTCANCARSKRKCAGYGMRLSWPRPNDRRRSMVHEPGQSPRANPESEKALHFINTYTWHVAMYGPSSDGSYSNMRVDTKIPGADPPRPLMQVILQMALADSTPSSKAVLQGILALSSLRLSGNSAAFAHKTKAISALARSLSFDKTRELTSKTVVASMLLYLYETTHPSLTGPSWAVYLCGVKKIAKSSYTEQSPSRCMDHEPFFNWLHYHEIMGHFSLVWWAPPDPPPICFVDAAALLGLPRSEEADILRIQGGQLDAADTAQLLQTDEGPICSLAVLDIISLLFHSISPDVEHVISSKKRQRLLEAENSLRKYLLEYASTKSAYESCPPSNTSTLLHTIAALIFLNRAALDYSGEEAAHEVLVKRGLDVLDTLSVSFTLWPIFIIACEAHRDWARLLVLDVVARIEKHTGSRRLTLLRHLIEAAWNYHDLNLGRGSDYKVMLHRIIRTLPYMPFFA</sequence>
<comment type="subcellular location">
    <subcellularLocation>
        <location evidence="1">Nucleus</location>
    </subcellularLocation>
</comment>
<dbReference type="Pfam" id="PF00172">
    <property type="entry name" value="Zn_clus"/>
    <property type="match status" value="1"/>
</dbReference>
<dbReference type="GO" id="GO:0008270">
    <property type="term" value="F:zinc ion binding"/>
    <property type="evidence" value="ECO:0007669"/>
    <property type="project" value="InterPro"/>
</dbReference>
<dbReference type="GO" id="GO:0000981">
    <property type="term" value="F:DNA-binding transcription factor activity, RNA polymerase II-specific"/>
    <property type="evidence" value="ECO:0007669"/>
    <property type="project" value="InterPro"/>
</dbReference>
<accession>A0A9P9R7N8</accession>
<dbReference type="EMBL" id="JAGTJS010000005">
    <property type="protein sequence ID" value="KAH7268150.1"/>
    <property type="molecule type" value="Genomic_DNA"/>
</dbReference>
<evidence type="ECO:0000313" key="5">
    <source>
        <dbReference type="EMBL" id="KAH7268150.1"/>
    </source>
</evidence>
<feature type="region of interest" description="Disordered" evidence="3">
    <location>
        <begin position="43"/>
        <end position="64"/>
    </location>
</feature>
<evidence type="ECO:0000313" key="6">
    <source>
        <dbReference type="Proteomes" id="UP000736672"/>
    </source>
</evidence>
<dbReference type="Pfam" id="PF11951">
    <property type="entry name" value="Fungal_trans_2"/>
    <property type="match status" value="1"/>
</dbReference>
<dbReference type="GO" id="GO:0005634">
    <property type="term" value="C:nucleus"/>
    <property type="evidence" value="ECO:0007669"/>
    <property type="project" value="UniProtKB-SubCell"/>
</dbReference>
<keyword evidence="2" id="KW-0539">Nucleus</keyword>
<dbReference type="InterPro" id="IPR021858">
    <property type="entry name" value="Fun_TF"/>
</dbReference>
<protein>
    <submittedName>
        <fullName evidence="5">Fungal-specific transcription factor domain-containing protein</fullName>
    </submittedName>
</protein>
<comment type="caution">
    <text evidence="5">The sequence shown here is derived from an EMBL/GenBank/DDBJ whole genome shotgun (WGS) entry which is preliminary data.</text>
</comment>
<dbReference type="SMART" id="SM00066">
    <property type="entry name" value="GAL4"/>
    <property type="match status" value="1"/>
</dbReference>
<proteinExistence type="predicted"/>
<name>A0A9P9R7N8_FUSSL</name>
<dbReference type="GO" id="GO:0045944">
    <property type="term" value="P:positive regulation of transcription by RNA polymerase II"/>
    <property type="evidence" value="ECO:0007669"/>
    <property type="project" value="TreeGrafter"/>
</dbReference>
<dbReference type="InterPro" id="IPR036864">
    <property type="entry name" value="Zn2-C6_fun-type_DNA-bd_sf"/>
</dbReference>
<evidence type="ECO:0000256" key="3">
    <source>
        <dbReference type="SAM" id="MobiDB-lite"/>
    </source>
</evidence>
<dbReference type="PROSITE" id="PS00463">
    <property type="entry name" value="ZN2_CY6_FUNGAL_1"/>
    <property type="match status" value="1"/>
</dbReference>
<dbReference type="PANTHER" id="PTHR37534:SF39">
    <property type="entry name" value="TRANSCRIPTION FACTOR DOMAIN-CONTAINING PROTEIN"/>
    <property type="match status" value="1"/>
</dbReference>
<dbReference type="AlphaFoldDB" id="A0A9P9R7N8"/>
<organism evidence="5 6">
    <name type="scientific">Fusarium solani</name>
    <name type="common">Filamentous fungus</name>
    <dbReference type="NCBI Taxonomy" id="169388"/>
    <lineage>
        <taxon>Eukaryota</taxon>
        <taxon>Fungi</taxon>
        <taxon>Dikarya</taxon>
        <taxon>Ascomycota</taxon>
        <taxon>Pezizomycotina</taxon>
        <taxon>Sordariomycetes</taxon>
        <taxon>Hypocreomycetidae</taxon>
        <taxon>Hypocreales</taxon>
        <taxon>Nectriaceae</taxon>
        <taxon>Fusarium</taxon>
        <taxon>Fusarium solani species complex</taxon>
    </lineage>
</organism>
<feature type="domain" description="Zn(2)-C6 fungal-type" evidence="4">
    <location>
        <begin position="4"/>
        <end position="32"/>
    </location>
</feature>
<dbReference type="CDD" id="cd00067">
    <property type="entry name" value="GAL4"/>
    <property type="match status" value="1"/>
</dbReference>
<reference evidence="5" key="1">
    <citation type="journal article" date="2021" name="Nat. Commun.">
        <title>Genetic determinants of endophytism in the Arabidopsis root mycobiome.</title>
        <authorList>
            <person name="Mesny F."/>
            <person name="Miyauchi S."/>
            <person name="Thiergart T."/>
            <person name="Pickel B."/>
            <person name="Atanasova L."/>
            <person name="Karlsson M."/>
            <person name="Huettel B."/>
            <person name="Barry K.W."/>
            <person name="Haridas S."/>
            <person name="Chen C."/>
            <person name="Bauer D."/>
            <person name="Andreopoulos W."/>
            <person name="Pangilinan J."/>
            <person name="LaButti K."/>
            <person name="Riley R."/>
            <person name="Lipzen A."/>
            <person name="Clum A."/>
            <person name="Drula E."/>
            <person name="Henrissat B."/>
            <person name="Kohler A."/>
            <person name="Grigoriev I.V."/>
            <person name="Martin F.M."/>
            <person name="Hacquard S."/>
        </authorList>
    </citation>
    <scope>NUCLEOTIDE SEQUENCE</scope>
    <source>
        <strain evidence="5">FSSC 5 MPI-SDFR-AT-0091</strain>
    </source>
</reference>
<evidence type="ECO:0000256" key="2">
    <source>
        <dbReference type="ARBA" id="ARBA00023242"/>
    </source>
</evidence>
<dbReference type="OrthoDB" id="6730379at2759"/>
<dbReference type="GO" id="GO:0000976">
    <property type="term" value="F:transcription cis-regulatory region binding"/>
    <property type="evidence" value="ECO:0007669"/>
    <property type="project" value="TreeGrafter"/>
</dbReference>
<keyword evidence="6" id="KW-1185">Reference proteome</keyword>
<dbReference type="InterPro" id="IPR001138">
    <property type="entry name" value="Zn2Cys6_DnaBD"/>
</dbReference>
<evidence type="ECO:0000256" key="1">
    <source>
        <dbReference type="ARBA" id="ARBA00004123"/>
    </source>
</evidence>
<dbReference type="Proteomes" id="UP000736672">
    <property type="component" value="Unassembled WGS sequence"/>
</dbReference>
<dbReference type="PROSITE" id="PS50048">
    <property type="entry name" value="ZN2_CY6_FUNGAL_2"/>
    <property type="match status" value="1"/>
</dbReference>
<gene>
    <name evidence="5" type="ORF">B0J15DRAFT_510073</name>
</gene>
<dbReference type="PANTHER" id="PTHR37534">
    <property type="entry name" value="TRANSCRIPTIONAL ACTIVATOR PROTEIN UGA3"/>
    <property type="match status" value="1"/>
</dbReference>